<name>A0A4Y2KB10_ARAVE</name>
<dbReference type="Proteomes" id="UP000499080">
    <property type="component" value="Unassembled WGS sequence"/>
</dbReference>
<gene>
    <name evidence="2" type="ORF">AVEN_34270_1</name>
</gene>
<keyword evidence="3" id="KW-1185">Reference proteome</keyword>
<evidence type="ECO:0000313" key="2">
    <source>
        <dbReference type="EMBL" id="GBM99580.1"/>
    </source>
</evidence>
<comment type="caution">
    <text evidence="2">The sequence shown here is derived from an EMBL/GenBank/DDBJ whole genome shotgun (WGS) entry which is preliminary data.</text>
</comment>
<dbReference type="PANTHER" id="PTHR33194">
    <property type="entry name" value="ZINC KNUCKLE DOMAINCONTAINING PROTEIN"/>
    <property type="match status" value="1"/>
</dbReference>
<feature type="non-terminal residue" evidence="2">
    <location>
        <position position="1"/>
    </location>
</feature>
<evidence type="ECO:0000259" key="1">
    <source>
        <dbReference type="Pfam" id="PF03732"/>
    </source>
</evidence>
<accession>A0A4Y2KB10</accession>
<reference evidence="2 3" key="1">
    <citation type="journal article" date="2019" name="Sci. Rep.">
        <title>Orb-weaving spider Araneus ventricosus genome elucidates the spidroin gene catalogue.</title>
        <authorList>
            <person name="Kono N."/>
            <person name="Nakamura H."/>
            <person name="Ohtoshi R."/>
            <person name="Moran D.A.P."/>
            <person name="Shinohara A."/>
            <person name="Yoshida Y."/>
            <person name="Fujiwara M."/>
            <person name="Mori M."/>
            <person name="Tomita M."/>
            <person name="Arakawa K."/>
        </authorList>
    </citation>
    <scope>NUCLEOTIDE SEQUENCE [LARGE SCALE GENOMIC DNA]</scope>
</reference>
<proteinExistence type="predicted"/>
<dbReference type="AlphaFoldDB" id="A0A4Y2KB10"/>
<dbReference type="InterPro" id="IPR005162">
    <property type="entry name" value="Retrotrans_gag_dom"/>
</dbReference>
<feature type="domain" description="Retrotransposon gag" evidence="1">
    <location>
        <begin position="106"/>
        <end position="193"/>
    </location>
</feature>
<organism evidence="2 3">
    <name type="scientific">Araneus ventricosus</name>
    <name type="common">Orbweaver spider</name>
    <name type="synonym">Epeira ventricosa</name>
    <dbReference type="NCBI Taxonomy" id="182803"/>
    <lineage>
        <taxon>Eukaryota</taxon>
        <taxon>Metazoa</taxon>
        <taxon>Ecdysozoa</taxon>
        <taxon>Arthropoda</taxon>
        <taxon>Chelicerata</taxon>
        <taxon>Arachnida</taxon>
        <taxon>Araneae</taxon>
        <taxon>Araneomorphae</taxon>
        <taxon>Entelegynae</taxon>
        <taxon>Araneoidea</taxon>
        <taxon>Araneidae</taxon>
        <taxon>Araneus</taxon>
    </lineage>
</organism>
<sequence length="200" mass="23765">IYVTFWWRRRVSPIATTEEVRRSLRLQGLPPEFGLLPNPTMSKKKMTVEDSDRKSDGTPTILTYQLLRNPCVFSGDEKQDASRWLKDFERIASYNHWDDQMKLVNFVFYLADTSRLWFDNKEDDFTNWAAFQESLENTFYIIEENRRQAERLLQTRAQPPGESSESYMQDVLSLCKRVNQSMSENEKIAHLMKEINEELY</sequence>
<evidence type="ECO:0000313" key="3">
    <source>
        <dbReference type="Proteomes" id="UP000499080"/>
    </source>
</evidence>
<protein>
    <recommendedName>
        <fullName evidence="1">Retrotransposon gag domain-containing protein</fullName>
    </recommendedName>
</protein>
<dbReference type="Pfam" id="PF03732">
    <property type="entry name" value="Retrotrans_gag"/>
    <property type="match status" value="1"/>
</dbReference>
<dbReference type="OrthoDB" id="10024629at2759"/>
<dbReference type="PANTHER" id="PTHR33194:SF4">
    <property type="entry name" value="CCHC-TYPE DOMAIN-CONTAINING PROTEIN"/>
    <property type="match status" value="1"/>
</dbReference>
<dbReference type="EMBL" id="BGPR01194106">
    <property type="protein sequence ID" value="GBM99580.1"/>
    <property type="molecule type" value="Genomic_DNA"/>
</dbReference>